<gene>
    <name evidence="3" type="ORF">SAMN05421773_101484</name>
</gene>
<dbReference type="Pfam" id="PF00561">
    <property type="entry name" value="Abhydrolase_1"/>
    <property type="match status" value="1"/>
</dbReference>
<sequence length="334" mass="35737">MRPGAGYSRGVSRPPFLQPPGGVLARRMPTARGEFAVLDAASQGERQGTALLVPGYAGSKEDFIALLGPITAAGYRAVAVDGRGQHETPGPHSRHAYRLGALADDVLAQAAALAEDGPLHLLGHSLGGLISRAAVIRNPGPFASLTLMSSGPGRITRWQRWRVRALCRGLPVVGPRAVWRAWHPVPEPGEIGDFMLRRWLSSHPAQVRQTGWQLRYEPDRIGWLAATGVPVHVLSGERDGAWPVPLLHEMALRLKAHRTVIPGADHSPNVERPEATAHALTDFWSSLRPVRRPAPAAESAAEAAQAVVARAAEAVLKPARQARPGPRPAMPAAE</sequence>
<dbReference type="STRING" id="910347.SAMN05421773_101484"/>
<feature type="region of interest" description="Disordered" evidence="1">
    <location>
        <begin position="1"/>
        <end position="20"/>
    </location>
</feature>
<name>A0A1I1EVB8_9ACTN</name>
<proteinExistence type="predicted"/>
<dbReference type="PANTHER" id="PTHR43433:SF5">
    <property type="entry name" value="AB HYDROLASE-1 DOMAIN-CONTAINING PROTEIN"/>
    <property type="match status" value="1"/>
</dbReference>
<dbReference type="GO" id="GO:0046503">
    <property type="term" value="P:glycerolipid catabolic process"/>
    <property type="evidence" value="ECO:0007669"/>
    <property type="project" value="TreeGrafter"/>
</dbReference>
<keyword evidence="4" id="KW-1185">Reference proteome</keyword>
<evidence type="ECO:0000313" key="3">
    <source>
        <dbReference type="EMBL" id="SFB91085.1"/>
    </source>
</evidence>
<dbReference type="EMBL" id="FOLM01000001">
    <property type="protein sequence ID" value="SFB91085.1"/>
    <property type="molecule type" value="Genomic_DNA"/>
</dbReference>
<feature type="domain" description="AB hydrolase-1" evidence="2">
    <location>
        <begin position="51"/>
        <end position="155"/>
    </location>
</feature>
<dbReference type="Gene3D" id="3.40.50.1820">
    <property type="entry name" value="alpha/beta hydrolase"/>
    <property type="match status" value="1"/>
</dbReference>
<evidence type="ECO:0000313" key="4">
    <source>
        <dbReference type="Proteomes" id="UP000199207"/>
    </source>
</evidence>
<dbReference type="AlphaFoldDB" id="A0A1I1EVB8"/>
<reference evidence="3 4" key="1">
    <citation type="submission" date="2016-10" db="EMBL/GenBank/DDBJ databases">
        <authorList>
            <person name="de Groot N.N."/>
        </authorList>
    </citation>
    <scope>NUCLEOTIDE SEQUENCE [LARGE SCALE GENOMIC DNA]</scope>
    <source>
        <strain evidence="3 4">CGMCC 4.5739</strain>
    </source>
</reference>
<organism evidence="3 4">
    <name type="scientific">Streptomyces aidingensis</name>
    <dbReference type="NCBI Taxonomy" id="910347"/>
    <lineage>
        <taxon>Bacteria</taxon>
        <taxon>Bacillati</taxon>
        <taxon>Actinomycetota</taxon>
        <taxon>Actinomycetes</taxon>
        <taxon>Kitasatosporales</taxon>
        <taxon>Streptomycetaceae</taxon>
        <taxon>Streptomyces</taxon>
    </lineage>
</organism>
<dbReference type="GO" id="GO:0004806">
    <property type="term" value="F:triacylglycerol lipase activity"/>
    <property type="evidence" value="ECO:0007669"/>
    <property type="project" value="TreeGrafter"/>
</dbReference>
<accession>A0A1I1EVB8</accession>
<dbReference type="InterPro" id="IPR000073">
    <property type="entry name" value="AB_hydrolase_1"/>
</dbReference>
<evidence type="ECO:0000259" key="2">
    <source>
        <dbReference type="Pfam" id="PF00561"/>
    </source>
</evidence>
<evidence type="ECO:0000256" key="1">
    <source>
        <dbReference type="SAM" id="MobiDB-lite"/>
    </source>
</evidence>
<dbReference type="InterPro" id="IPR050471">
    <property type="entry name" value="AB_hydrolase"/>
</dbReference>
<dbReference type="Proteomes" id="UP000199207">
    <property type="component" value="Unassembled WGS sequence"/>
</dbReference>
<dbReference type="InterPro" id="IPR029058">
    <property type="entry name" value="AB_hydrolase_fold"/>
</dbReference>
<dbReference type="SUPFAM" id="SSF53474">
    <property type="entry name" value="alpha/beta-Hydrolases"/>
    <property type="match status" value="1"/>
</dbReference>
<protein>
    <submittedName>
        <fullName evidence="3">Lysophospholipase, alpha-beta hydrolase superfamily</fullName>
    </submittedName>
</protein>
<dbReference type="PANTHER" id="PTHR43433">
    <property type="entry name" value="HYDROLASE, ALPHA/BETA FOLD FAMILY PROTEIN"/>
    <property type="match status" value="1"/>
</dbReference>
<keyword evidence="3" id="KW-0378">Hydrolase</keyword>